<feature type="transmembrane region" description="Helical" evidence="1">
    <location>
        <begin position="102"/>
        <end position="123"/>
    </location>
</feature>
<evidence type="ECO:0000313" key="3">
    <source>
        <dbReference type="EMBL" id="AXF84919.1"/>
    </source>
</evidence>
<dbReference type="AlphaFoldDB" id="A0A345D981"/>
<keyword evidence="1" id="KW-0812">Transmembrane</keyword>
<evidence type="ECO:0000256" key="1">
    <source>
        <dbReference type="SAM" id="Phobius"/>
    </source>
</evidence>
<dbReference type="SUPFAM" id="SSF81324">
    <property type="entry name" value="Voltage-gated potassium channels"/>
    <property type="match status" value="1"/>
</dbReference>
<gene>
    <name evidence="3" type="ORF">DTO96_100635</name>
</gene>
<dbReference type="Pfam" id="PF07885">
    <property type="entry name" value="Ion_trans_2"/>
    <property type="match status" value="1"/>
</dbReference>
<dbReference type="Gene3D" id="1.10.287.70">
    <property type="match status" value="1"/>
</dbReference>
<keyword evidence="1" id="KW-1133">Transmembrane helix</keyword>
<dbReference type="InterPro" id="IPR013099">
    <property type="entry name" value="K_chnl_dom"/>
</dbReference>
<reference evidence="4" key="1">
    <citation type="submission" date="2018-07" db="EMBL/GenBank/DDBJ databases">
        <authorList>
            <person name="Kim H."/>
        </authorList>
    </citation>
    <scope>NUCLEOTIDE SEQUENCE [LARGE SCALE GENOMIC DNA]</scope>
    <source>
        <strain evidence="4">F02</strain>
    </source>
</reference>
<feature type="transmembrane region" description="Helical" evidence="1">
    <location>
        <begin position="163"/>
        <end position="190"/>
    </location>
</feature>
<organism evidence="3 4">
    <name type="scientific">Ephemeroptericola cinctiostellae</name>
    <dbReference type="NCBI Taxonomy" id="2268024"/>
    <lineage>
        <taxon>Bacteria</taxon>
        <taxon>Pseudomonadati</taxon>
        <taxon>Pseudomonadota</taxon>
        <taxon>Betaproteobacteria</taxon>
        <taxon>Burkholderiales</taxon>
        <taxon>Burkholderiaceae</taxon>
        <taxon>Ephemeroptericola</taxon>
    </lineage>
</organism>
<feature type="domain" description="Potassium channel" evidence="2">
    <location>
        <begin position="111"/>
        <end position="185"/>
    </location>
</feature>
<proteinExistence type="predicted"/>
<keyword evidence="1" id="KW-0472">Membrane</keyword>
<sequence length="197" mass="22273">MAEDEGKAKVTKRIQFLNTLYLFAVIAWAIIIGLQFNQEIYNNPKLRQVSPIQFYAGCFVIIVSSWYMISRACEIFRAFLEDSIDKLNGTVSKTGLKYGDRLGLAFKSYIELMIGFGVLYYVMPTFHFTKSFTTVFEAIYFSGVTMATVGYGDFSPSFWFTQLLVLLQIFCSLTLALVSFTVYTSLALALSSQANDK</sequence>
<accession>A0A345D981</accession>
<dbReference type="KEGG" id="hyf:DTO96_100635"/>
<keyword evidence="4" id="KW-1185">Reference proteome</keyword>
<feature type="transmembrane region" description="Helical" evidence="1">
    <location>
        <begin position="16"/>
        <end position="36"/>
    </location>
</feature>
<protein>
    <recommendedName>
        <fullName evidence="2">Potassium channel domain-containing protein</fullName>
    </recommendedName>
</protein>
<dbReference type="RefSeq" id="WP_157964309.1">
    <property type="nucleotide sequence ID" value="NZ_CP031124.1"/>
</dbReference>
<feature type="transmembrane region" description="Helical" evidence="1">
    <location>
        <begin position="52"/>
        <end position="69"/>
    </location>
</feature>
<evidence type="ECO:0000313" key="4">
    <source>
        <dbReference type="Proteomes" id="UP000252182"/>
    </source>
</evidence>
<dbReference type="EMBL" id="CP031124">
    <property type="protein sequence ID" value="AXF84919.1"/>
    <property type="molecule type" value="Genomic_DNA"/>
</dbReference>
<evidence type="ECO:0000259" key="2">
    <source>
        <dbReference type="Pfam" id="PF07885"/>
    </source>
</evidence>
<dbReference type="OrthoDB" id="9799090at2"/>
<dbReference type="Proteomes" id="UP000252182">
    <property type="component" value="Chromosome"/>
</dbReference>
<name>A0A345D981_9BURK</name>